<dbReference type="Ensembl" id="ENSMFAT00000081284.1">
    <property type="protein sequence ID" value="ENSMFAP00000060627.1"/>
    <property type="gene ID" value="ENSMFAG00000053648.1"/>
</dbReference>
<evidence type="ECO:0000313" key="1">
    <source>
        <dbReference type="Ensembl" id="ENSMFAP00000060627.1"/>
    </source>
</evidence>
<proteinExistence type="predicted"/>
<reference evidence="1" key="3">
    <citation type="submission" date="2025-09" db="UniProtKB">
        <authorList>
            <consortium name="Ensembl"/>
        </authorList>
    </citation>
    <scope>IDENTIFICATION</scope>
</reference>
<evidence type="ECO:0000313" key="2">
    <source>
        <dbReference type="Proteomes" id="UP000233100"/>
    </source>
</evidence>
<dbReference type="Proteomes" id="UP000233100">
    <property type="component" value="Chromosome 15"/>
</dbReference>
<reference evidence="1" key="2">
    <citation type="submission" date="2025-08" db="UniProtKB">
        <authorList>
            <consortium name="Ensembl"/>
        </authorList>
    </citation>
    <scope>IDENTIFICATION</scope>
</reference>
<name>A0A7N9D3B4_MACFA</name>
<sequence>VAQSQLTAASNSGLKPSSHFSHEFHQVCACNLGGRGCSEPRSCHCIPAW</sequence>
<accession>A0A7N9D3B4</accession>
<dbReference type="AlphaFoldDB" id="A0A7N9D3B4"/>
<protein>
    <submittedName>
        <fullName evidence="1">Uncharacterized protein</fullName>
    </submittedName>
</protein>
<organism evidence="1 2">
    <name type="scientific">Macaca fascicularis</name>
    <name type="common">Crab-eating macaque</name>
    <name type="synonym">Cynomolgus monkey</name>
    <dbReference type="NCBI Taxonomy" id="9541"/>
    <lineage>
        <taxon>Eukaryota</taxon>
        <taxon>Metazoa</taxon>
        <taxon>Chordata</taxon>
        <taxon>Craniata</taxon>
        <taxon>Vertebrata</taxon>
        <taxon>Euteleostomi</taxon>
        <taxon>Mammalia</taxon>
        <taxon>Eutheria</taxon>
        <taxon>Euarchontoglires</taxon>
        <taxon>Primates</taxon>
        <taxon>Haplorrhini</taxon>
        <taxon>Catarrhini</taxon>
        <taxon>Cercopithecidae</taxon>
        <taxon>Cercopithecinae</taxon>
        <taxon>Macaca</taxon>
    </lineage>
</organism>
<reference evidence="1 2" key="1">
    <citation type="submission" date="2013-03" db="EMBL/GenBank/DDBJ databases">
        <authorList>
            <person name="Warren W."/>
            <person name="Wilson R.K."/>
        </authorList>
    </citation>
    <scope>NUCLEOTIDE SEQUENCE</scope>
</reference>
<keyword evidence="2" id="KW-1185">Reference proteome</keyword>